<organism evidence="2 3">
    <name type="scientific">Diplocarpon coronariae</name>
    <dbReference type="NCBI Taxonomy" id="2795749"/>
    <lineage>
        <taxon>Eukaryota</taxon>
        <taxon>Fungi</taxon>
        <taxon>Dikarya</taxon>
        <taxon>Ascomycota</taxon>
        <taxon>Pezizomycotina</taxon>
        <taxon>Leotiomycetes</taxon>
        <taxon>Helotiales</taxon>
        <taxon>Drepanopezizaceae</taxon>
        <taxon>Diplocarpon</taxon>
    </lineage>
</organism>
<sequence length="463" mass="50240">MVASLEEEKLLCECNTPPSTQPSPSCEIKETSLGLDLSRELPPNGTPTPITSNIADHDSCYSQGGSLESSNEARPHAVLPIETLLALRSNSHSHIAILDITTFPRSPPLTPPRARSKTAESPFSIGCHVSSGSDANHGLNTPPSTPLRGSSQASGKSTRDVFGRNQHSKNFLPAPKLSVVKFFRKHKELMPFLASYAPAETPRCIVKTTFLIPRHDSALRKHAIPPPTPPTAKKRKPAPNHTAWRCPRKPVKRAVEKSGLLTLSTTSAMKITEARRQASPCPTTCTGPIALATPRQTPPTSSSKAATSRSPTEPYPDILGARVEAAPRLTPETAAATAATLCDSKYSQQGFPLTRYAPNPAIDEEVEAGIKAGWGRKPREPTPLELSRAKRRVMLRKLSYGMGEEVRAVARRPCATKQDLELERERARGYGLGLWETEEADAETLIALQLEHMKLYFAGPGLC</sequence>
<name>A0A218YVS3_9HELO</name>
<dbReference type="InParanoid" id="A0A218YVS3"/>
<feature type="region of interest" description="Disordered" evidence="1">
    <location>
        <begin position="104"/>
        <end position="168"/>
    </location>
</feature>
<feature type="region of interest" description="Disordered" evidence="1">
    <location>
        <begin position="220"/>
        <end position="245"/>
    </location>
</feature>
<proteinExistence type="predicted"/>
<evidence type="ECO:0000256" key="1">
    <source>
        <dbReference type="SAM" id="MobiDB-lite"/>
    </source>
</evidence>
<evidence type="ECO:0000313" key="2">
    <source>
        <dbReference type="EMBL" id="OWO99254.1"/>
    </source>
</evidence>
<protein>
    <submittedName>
        <fullName evidence="2">Uncharacterized protein</fullName>
    </submittedName>
</protein>
<dbReference type="AlphaFoldDB" id="A0A218YVS3"/>
<feature type="compositionally biased region" description="Polar residues" evidence="1">
    <location>
        <begin position="47"/>
        <end position="70"/>
    </location>
</feature>
<evidence type="ECO:0000313" key="3">
    <source>
        <dbReference type="Proteomes" id="UP000242519"/>
    </source>
</evidence>
<feature type="compositionally biased region" description="Polar residues" evidence="1">
    <location>
        <begin position="130"/>
        <end position="156"/>
    </location>
</feature>
<reference evidence="2 3" key="1">
    <citation type="submission" date="2017-04" db="EMBL/GenBank/DDBJ databases">
        <title>Draft genome sequence of Marssonina coronaria NL1: causal agent of apple blotch.</title>
        <authorList>
            <person name="Cheng Q."/>
        </authorList>
    </citation>
    <scope>NUCLEOTIDE SEQUENCE [LARGE SCALE GENOMIC DNA]</scope>
    <source>
        <strain evidence="2 3">NL1</strain>
    </source>
</reference>
<feature type="compositionally biased region" description="Low complexity" evidence="1">
    <location>
        <begin position="298"/>
        <end position="312"/>
    </location>
</feature>
<comment type="caution">
    <text evidence="2">The sequence shown here is derived from an EMBL/GenBank/DDBJ whole genome shotgun (WGS) entry which is preliminary data.</text>
</comment>
<feature type="region of interest" description="Disordered" evidence="1">
    <location>
        <begin position="37"/>
        <end position="70"/>
    </location>
</feature>
<dbReference type="Proteomes" id="UP000242519">
    <property type="component" value="Unassembled WGS sequence"/>
</dbReference>
<dbReference type="OrthoDB" id="10330037at2759"/>
<feature type="region of interest" description="Disordered" evidence="1">
    <location>
        <begin position="288"/>
        <end position="316"/>
    </location>
</feature>
<gene>
    <name evidence="2" type="ORF">B2J93_1142</name>
</gene>
<accession>A0A218YVS3</accession>
<dbReference type="EMBL" id="MZNU01000365">
    <property type="protein sequence ID" value="OWO99254.1"/>
    <property type="molecule type" value="Genomic_DNA"/>
</dbReference>
<keyword evidence="3" id="KW-1185">Reference proteome</keyword>